<evidence type="ECO:0000256" key="5">
    <source>
        <dbReference type="ARBA" id="ARBA00023015"/>
    </source>
</evidence>
<feature type="domain" description="NusA-like second KH" evidence="8">
    <location>
        <begin position="132"/>
        <end position="198"/>
    </location>
</feature>
<evidence type="ECO:0000256" key="2">
    <source>
        <dbReference type="ARBA" id="ARBA00022490"/>
    </source>
</evidence>
<dbReference type="EMBL" id="CAFBLO010000131">
    <property type="protein sequence ID" value="CAB4876816.1"/>
    <property type="molecule type" value="Genomic_DNA"/>
</dbReference>
<dbReference type="GO" id="GO:0031564">
    <property type="term" value="P:transcription antitermination"/>
    <property type="evidence" value="ECO:0007669"/>
    <property type="project" value="UniProtKB-KW"/>
</dbReference>
<dbReference type="PANTHER" id="PTHR22648:SF0">
    <property type="entry name" value="TRANSCRIPTION TERMINATION_ANTITERMINATION PROTEIN NUSA"/>
    <property type="match status" value="1"/>
</dbReference>
<evidence type="ECO:0000256" key="1">
    <source>
        <dbReference type="ARBA" id="ARBA00022472"/>
    </source>
</evidence>
<organism evidence="9">
    <name type="scientific">freshwater metagenome</name>
    <dbReference type="NCBI Taxonomy" id="449393"/>
    <lineage>
        <taxon>unclassified sequences</taxon>
        <taxon>metagenomes</taxon>
        <taxon>ecological metagenomes</taxon>
    </lineage>
</organism>
<dbReference type="InterPro" id="IPR030842">
    <property type="entry name" value="TF_NusA_bacterial"/>
</dbReference>
<dbReference type="PANTHER" id="PTHR22648">
    <property type="entry name" value="TRANSCRIPTION TERMINATION FACTOR NUSA"/>
    <property type="match status" value="1"/>
</dbReference>
<dbReference type="SUPFAM" id="SSF54814">
    <property type="entry name" value="Prokaryotic type KH domain (KH-domain type II)"/>
    <property type="match status" value="2"/>
</dbReference>
<keyword evidence="4" id="KW-0694">RNA-binding</keyword>
<dbReference type="CDD" id="cd22529">
    <property type="entry name" value="KH-II_NusA_rpt2"/>
    <property type="match status" value="1"/>
</dbReference>
<dbReference type="GO" id="GO:0006353">
    <property type="term" value="P:DNA-templated transcription termination"/>
    <property type="evidence" value="ECO:0007669"/>
    <property type="project" value="UniProtKB-KW"/>
</dbReference>
<reference evidence="9" key="1">
    <citation type="submission" date="2020-05" db="EMBL/GenBank/DDBJ databases">
        <authorList>
            <person name="Chiriac C."/>
            <person name="Salcher M."/>
            <person name="Ghai R."/>
            <person name="Kavagutti S V."/>
        </authorList>
    </citation>
    <scope>NUCLEOTIDE SEQUENCE</scope>
</reference>
<dbReference type="FunFam" id="3.30.300.20:FF:000005">
    <property type="entry name" value="Transcription termination/antitermination protein NusA"/>
    <property type="match status" value="1"/>
</dbReference>
<evidence type="ECO:0000256" key="6">
    <source>
        <dbReference type="ARBA" id="ARBA00023163"/>
    </source>
</evidence>
<keyword evidence="2" id="KW-0963">Cytoplasm</keyword>
<evidence type="ECO:0000313" key="9">
    <source>
        <dbReference type="EMBL" id="CAB4876816.1"/>
    </source>
</evidence>
<dbReference type="FunFam" id="3.30.300.20:FF:000002">
    <property type="entry name" value="Transcription termination/antitermination protein NusA"/>
    <property type="match status" value="1"/>
</dbReference>
<sequence length="201" mass="21835">MIHVLIGKNLEAVMPSPEQVAGEDYTHGKRIRVVITDVKKGMKGPSITVSRHHPDLVRRLFELEVPEIGQGLVKVAAISRHQGHRTKIAVFSTEPGFNAKGAFIGELGARVRNVSKELGDEKIDIVDYSPDIAEFVAHALSPAKVTKAVLVDASINAVRAFVPEYQLSLAIGKDGQNARLAAMLTRAKIDVKSDALMDELL</sequence>
<gene>
    <name evidence="9" type="ORF">UFOPK3364_01061</name>
</gene>
<keyword evidence="3" id="KW-0889">Transcription antitermination</keyword>
<dbReference type="GO" id="GO:0005829">
    <property type="term" value="C:cytosol"/>
    <property type="evidence" value="ECO:0007669"/>
    <property type="project" value="TreeGrafter"/>
</dbReference>
<keyword evidence="5" id="KW-0805">Transcription regulation</keyword>
<evidence type="ECO:0000256" key="4">
    <source>
        <dbReference type="ARBA" id="ARBA00022884"/>
    </source>
</evidence>
<name>A0A6J7E1P6_9ZZZZ</name>
<dbReference type="Pfam" id="PF13184">
    <property type="entry name" value="KH_NusA_1st"/>
    <property type="match status" value="1"/>
</dbReference>
<evidence type="ECO:0000259" key="7">
    <source>
        <dbReference type="Pfam" id="PF13184"/>
    </source>
</evidence>
<dbReference type="AlphaFoldDB" id="A0A6J7E1P6"/>
<dbReference type="CDD" id="cd02134">
    <property type="entry name" value="KH-II_NusA_rpt1"/>
    <property type="match status" value="1"/>
</dbReference>
<accession>A0A6J7E1P6</accession>
<proteinExistence type="predicted"/>
<dbReference type="GO" id="GO:0003723">
    <property type="term" value="F:RNA binding"/>
    <property type="evidence" value="ECO:0007669"/>
    <property type="project" value="UniProtKB-KW"/>
</dbReference>
<dbReference type="SUPFAM" id="SSF50249">
    <property type="entry name" value="Nucleic acid-binding proteins"/>
    <property type="match status" value="1"/>
</dbReference>
<feature type="domain" description="Transcription factor NusA first KH" evidence="7">
    <location>
        <begin position="51"/>
        <end position="128"/>
    </location>
</feature>
<dbReference type="Gene3D" id="3.30.300.20">
    <property type="match status" value="2"/>
</dbReference>
<dbReference type="InterPro" id="IPR058582">
    <property type="entry name" value="KH_NusA_2nd"/>
</dbReference>
<evidence type="ECO:0000259" key="8">
    <source>
        <dbReference type="Pfam" id="PF26594"/>
    </source>
</evidence>
<evidence type="ECO:0000256" key="3">
    <source>
        <dbReference type="ARBA" id="ARBA00022814"/>
    </source>
</evidence>
<keyword evidence="6" id="KW-0804">Transcription</keyword>
<keyword evidence="1" id="KW-0806">Transcription termination</keyword>
<dbReference type="Pfam" id="PF26594">
    <property type="entry name" value="KH_NusA_2nd"/>
    <property type="match status" value="1"/>
</dbReference>
<dbReference type="Gene3D" id="2.40.50.140">
    <property type="entry name" value="Nucleic acid-binding proteins"/>
    <property type="match status" value="1"/>
</dbReference>
<dbReference type="InterPro" id="IPR012340">
    <property type="entry name" value="NA-bd_OB-fold"/>
</dbReference>
<dbReference type="InterPro" id="IPR025249">
    <property type="entry name" value="TF_NusA_KH_1st"/>
</dbReference>
<protein>
    <submittedName>
        <fullName evidence="9">Unannotated protein</fullName>
    </submittedName>
</protein>
<dbReference type="InterPro" id="IPR015946">
    <property type="entry name" value="KH_dom-like_a/b"/>
</dbReference>
<dbReference type="InterPro" id="IPR009019">
    <property type="entry name" value="KH_sf_prok-type"/>
</dbReference>